<sequence length="75" mass="8260">MTDCSPEENIQQLRSSSEDRTRPGAPSMGSKRHCSSRAPPPSSWSRSCIPVLSIHTQGAAGEREHRRSVTRVECP</sequence>
<evidence type="ECO:0000313" key="2">
    <source>
        <dbReference type="EMBL" id="KAF1391386.1"/>
    </source>
</evidence>
<gene>
    <name evidence="2" type="ORF">PFLUV_G00041580</name>
</gene>
<protein>
    <submittedName>
        <fullName evidence="2">Uncharacterized protein</fullName>
    </submittedName>
</protein>
<dbReference type="Proteomes" id="UP000465112">
    <property type="component" value="Chromosome 4"/>
</dbReference>
<name>A0A6A5F8L4_PERFL</name>
<feature type="region of interest" description="Disordered" evidence="1">
    <location>
        <begin position="1"/>
        <end position="47"/>
    </location>
</feature>
<dbReference type="AlphaFoldDB" id="A0A6A5F8L4"/>
<evidence type="ECO:0000256" key="1">
    <source>
        <dbReference type="SAM" id="MobiDB-lite"/>
    </source>
</evidence>
<reference evidence="2 3" key="1">
    <citation type="submission" date="2019-06" db="EMBL/GenBank/DDBJ databases">
        <title>A chromosome-scale genome assembly of the European perch, Perca fluviatilis.</title>
        <authorList>
            <person name="Roques C."/>
            <person name="Zahm M."/>
            <person name="Cabau C."/>
            <person name="Klopp C."/>
            <person name="Bouchez O."/>
            <person name="Donnadieu C."/>
            <person name="Kuhl H."/>
            <person name="Gislard M."/>
            <person name="Guendouz S."/>
            <person name="Journot L."/>
            <person name="Haffray P."/>
            <person name="Bestin A."/>
            <person name="Morvezen R."/>
            <person name="Feron R."/>
            <person name="Wen M."/>
            <person name="Jouanno E."/>
            <person name="Herpin A."/>
            <person name="Schartl M."/>
            <person name="Postlethwait J."/>
            <person name="Schaerlinger B."/>
            <person name="Chardard D."/>
            <person name="Lecocq T."/>
            <person name="Poncet C."/>
            <person name="Jaffrelo L."/>
            <person name="Lampietro C."/>
            <person name="Guiguen Y."/>
        </authorList>
    </citation>
    <scope>NUCLEOTIDE SEQUENCE [LARGE SCALE GENOMIC DNA]</scope>
    <source>
        <tissue evidence="2">Blood</tissue>
    </source>
</reference>
<accession>A0A6A5F8L4</accession>
<evidence type="ECO:0000313" key="3">
    <source>
        <dbReference type="Proteomes" id="UP000465112"/>
    </source>
</evidence>
<dbReference type="EMBL" id="VHII01000004">
    <property type="protein sequence ID" value="KAF1391386.1"/>
    <property type="molecule type" value="Genomic_DNA"/>
</dbReference>
<feature type="region of interest" description="Disordered" evidence="1">
    <location>
        <begin position="56"/>
        <end position="75"/>
    </location>
</feature>
<proteinExistence type="predicted"/>
<keyword evidence="3" id="KW-1185">Reference proteome</keyword>
<comment type="caution">
    <text evidence="2">The sequence shown here is derived from an EMBL/GenBank/DDBJ whole genome shotgun (WGS) entry which is preliminary data.</text>
</comment>
<organism evidence="2 3">
    <name type="scientific">Perca fluviatilis</name>
    <name type="common">European perch</name>
    <dbReference type="NCBI Taxonomy" id="8168"/>
    <lineage>
        <taxon>Eukaryota</taxon>
        <taxon>Metazoa</taxon>
        <taxon>Chordata</taxon>
        <taxon>Craniata</taxon>
        <taxon>Vertebrata</taxon>
        <taxon>Euteleostomi</taxon>
        <taxon>Actinopterygii</taxon>
        <taxon>Neopterygii</taxon>
        <taxon>Teleostei</taxon>
        <taxon>Neoteleostei</taxon>
        <taxon>Acanthomorphata</taxon>
        <taxon>Eupercaria</taxon>
        <taxon>Perciformes</taxon>
        <taxon>Percoidei</taxon>
        <taxon>Percidae</taxon>
        <taxon>Percinae</taxon>
        <taxon>Perca</taxon>
    </lineage>
</organism>